<evidence type="ECO:0000256" key="1">
    <source>
        <dbReference type="SAM" id="MobiDB-lite"/>
    </source>
</evidence>
<proteinExistence type="predicted"/>
<gene>
    <name evidence="2" type="ORF">NQ318_023424</name>
</gene>
<keyword evidence="3" id="KW-1185">Reference proteome</keyword>
<feature type="region of interest" description="Disordered" evidence="1">
    <location>
        <begin position="56"/>
        <end position="102"/>
    </location>
</feature>
<name>A0AAV8YW17_9CUCU</name>
<sequence>MQQDLRLGRHTTISDALIAALEFKAAKEASRSYKTRVRQIASKRFGKRQLVDAKERVSTTKCTQSPKISVPDKSSDAESEPGHASAGKAQSAPLCGQHDERVGLSRNKNRSVCVDVMDRLKKEFYLYSILRLRPAINC</sequence>
<dbReference type="Proteomes" id="UP001162162">
    <property type="component" value="Unassembled WGS sequence"/>
</dbReference>
<protein>
    <submittedName>
        <fullName evidence="2">Uncharacterized protein</fullName>
    </submittedName>
</protein>
<accession>A0AAV8YW17</accession>
<evidence type="ECO:0000313" key="2">
    <source>
        <dbReference type="EMBL" id="KAJ8954860.1"/>
    </source>
</evidence>
<comment type="caution">
    <text evidence="2">The sequence shown here is derived from an EMBL/GenBank/DDBJ whole genome shotgun (WGS) entry which is preliminary data.</text>
</comment>
<evidence type="ECO:0000313" key="3">
    <source>
        <dbReference type="Proteomes" id="UP001162162"/>
    </source>
</evidence>
<dbReference type="EMBL" id="JAPWTK010000043">
    <property type="protein sequence ID" value="KAJ8954860.1"/>
    <property type="molecule type" value="Genomic_DNA"/>
</dbReference>
<dbReference type="AlphaFoldDB" id="A0AAV8YW17"/>
<organism evidence="2 3">
    <name type="scientific">Aromia moschata</name>
    <dbReference type="NCBI Taxonomy" id="1265417"/>
    <lineage>
        <taxon>Eukaryota</taxon>
        <taxon>Metazoa</taxon>
        <taxon>Ecdysozoa</taxon>
        <taxon>Arthropoda</taxon>
        <taxon>Hexapoda</taxon>
        <taxon>Insecta</taxon>
        <taxon>Pterygota</taxon>
        <taxon>Neoptera</taxon>
        <taxon>Endopterygota</taxon>
        <taxon>Coleoptera</taxon>
        <taxon>Polyphaga</taxon>
        <taxon>Cucujiformia</taxon>
        <taxon>Chrysomeloidea</taxon>
        <taxon>Cerambycidae</taxon>
        <taxon>Cerambycinae</taxon>
        <taxon>Callichromatini</taxon>
        <taxon>Aromia</taxon>
    </lineage>
</organism>
<reference evidence="2" key="1">
    <citation type="journal article" date="2023" name="Insect Mol. Biol.">
        <title>Genome sequencing provides insights into the evolution of gene families encoding plant cell wall-degrading enzymes in longhorned beetles.</title>
        <authorList>
            <person name="Shin N.R."/>
            <person name="Okamura Y."/>
            <person name="Kirsch R."/>
            <person name="Pauchet Y."/>
        </authorList>
    </citation>
    <scope>NUCLEOTIDE SEQUENCE</scope>
    <source>
        <strain evidence="2">AMC_N1</strain>
    </source>
</reference>